<evidence type="ECO:0000256" key="1">
    <source>
        <dbReference type="SAM" id="MobiDB-lite"/>
    </source>
</evidence>
<organism evidence="2 3">
    <name type="scientific">Labedella phragmitis</name>
    <dbReference type="NCBI Taxonomy" id="2498849"/>
    <lineage>
        <taxon>Bacteria</taxon>
        <taxon>Bacillati</taxon>
        <taxon>Actinomycetota</taxon>
        <taxon>Actinomycetes</taxon>
        <taxon>Micrococcales</taxon>
        <taxon>Microbacteriaceae</taxon>
        <taxon>Labedella</taxon>
    </lineage>
</organism>
<dbReference type="Proteomes" id="UP000288547">
    <property type="component" value="Unassembled WGS sequence"/>
</dbReference>
<proteinExistence type="predicted"/>
<accession>A0A444PTB1</accession>
<gene>
    <name evidence="2" type="ORF">ELQ90_09865</name>
</gene>
<dbReference type="RefSeq" id="WP_128495080.1">
    <property type="nucleotide sequence ID" value="NZ_RZNB01000003.1"/>
</dbReference>
<feature type="region of interest" description="Disordered" evidence="1">
    <location>
        <begin position="13"/>
        <end position="65"/>
    </location>
</feature>
<reference evidence="2 3" key="1">
    <citation type="submission" date="2018-12" db="EMBL/GenBank/DDBJ databases">
        <authorList>
            <person name="Li F."/>
        </authorList>
    </citation>
    <scope>NUCLEOTIDE SEQUENCE [LARGE SCALE GENOMIC DNA]</scope>
    <source>
        <strain evidence="2 3">11W25H-1</strain>
    </source>
</reference>
<comment type="caution">
    <text evidence="2">The sequence shown here is derived from an EMBL/GenBank/DDBJ whole genome shotgun (WGS) entry which is preliminary data.</text>
</comment>
<feature type="compositionally biased region" description="Low complexity" evidence="1">
    <location>
        <begin position="22"/>
        <end position="65"/>
    </location>
</feature>
<dbReference type="AlphaFoldDB" id="A0A444PTB1"/>
<evidence type="ECO:0000313" key="3">
    <source>
        <dbReference type="Proteomes" id="UP000288547"/>
    </source>
</evidence>
<sequence>MVSIVLVAGLALAGCTGGSPEPTRSATAGGTTRTPTPSSADPSESAPPSTSPSATPTPTTPAVAWTPERAYAACIDFHRDKTAADGLDPDSATWNPYSPEVVRQSGSEWLVDLIGTVTDPDGNQYDGIFSCTVGGTPAAPAVSESAGM</sequence>
<name>A0A444PTB1_9MICO</name>
<dbReference type="OrthoDB" id="5122861at2"/>
<evidence type="ECO:0000313" key="2">
    <source>
        <dbReference type="EMBL" id="RWZ51089.1"/>
    </source>
</evidence>
<protein>
    <submittedName>
        <fullName evidence="2">Uncharacterized protein</fullName>
    </submittedName>
</protein>
<dbReference type="EMBL" id="RZNB01000003">
    <property type="protein sequence ID" value="RWZ51089.1"/>
    <property type="molecule type" value="Genomic_DNA"/>
</dbReference>
<keyword evidence="3" id="KW-1185">Reference proteome</keyword>